<proteinExistence type="predicted"/>
<accession>A0ABQ5DQX6</accession>
<gene>
    <name evidence="1" type="ORF">Tco_0939344</name>
</gene>
<dbReference type="Proteomes" id="UP001151760">
    <property type="component" value="Unassembled WGS sequence"/>
</dbReference>
<name>A0ABQ5DQX6_9ASTR</name>
<reference evidence="1" key="2">
    <citation type="submission" date="2022-01" db="EMBL/GenBank/DDBJ databases">
        <authorList>
            <person name="Yamashiro T."/>
            <person name="Shiraishi A."/>
            <person name="Satake H."/>
            <person name="Nakayama K."/>
        </authorList>
    </citation>
    <scope>NUCLEOTIDE SEQUENCE</scope>
</reference>
<organism evidence="1 2">
    <name type="scientific">Tanacetum coccineum</name>
    <dbReference type="NCBI Taxonomy" id="301880"/>
    <lineage>
        <taxon>Eukaryota</taxon>
        <taxon>Viridiplantae</taxon>
        <taxon>Streptophyta</taxon>
        <taxon>Embryophyta</taxon>
        <taxon>Tracheophyta</taxon>
        <taxon>Spermatophyta</taxon>
        <taxon>Magnoliopsida</taxon>
        <taxon>eudicotyledons</taxon>
        <taxon>Gunneridae</taxon>
        <taxon>Pentapetalae</taxon>
        <taxon>asterids</taxon>
        <taxon>campanulids</taxon>
        <taxon>Asterales</taxon>
        <taxon>Asteraceae</taxon>
        <taxon>Asteroideae</taxon>
        <taxon>Anthemideae</taxon>
        <taxon>Anthemidinae</taxon>
        <taxon>Tanacetum</taxon>
    </lineage>
</organism>
<comment type="caution">
    <text evidence="1">The sequence shown here is derived from an EMBL/GenBank/DDBJ whole genome shotgun (WGS) entry which is preliminary data.</text>
</comment>
<reference evidence="1" key="1">
    <citation type="journal article" date="2022" name="Int. J. Mol. Sci.">
        <title>Draft Genome of Tanacetum Coccineum: Genomic Comparison of Closely Related Tanacetum-Family Plants.</title>
        <authorList>
            <person name="Yamashiro T."/>
            <person name="Shiraishi A."/>
            <person name="Nakayama K."/>
            <person name="Satake H."/>
        </authorList>
    </citation>
    <scope>NUCLEOTIDE SEQUENCE</scope>
</reference>
<protein>
    <submittedName>
        <fullName evidence="1">Uncharacterized protein</fullName>
    </submittedName>
</protein>
<evidence type="ECO:0000313" key="1">
    <source>
        <dbReference type="EMBL" id="GJT39479.1"/>
    </source>
</evidence>
<sequence length="236" mass="25713">MVDEQMVVSAVEGVAKPIVEAEEEQVIAPVVDVVEGQMDAPIMDMEEDLVVLFGDDDFEDDASDGFGEEEVWEVNEDWLMAPTTPPPVLAVPPPSVYEVGGPSTAVAEGPSFPQVAPGLSVPPSVIKDLSTRLDNLKYRHGQLVQRVIQGSDAEITASAVDRVDQVGVQVELGQQTSTQRDKTVTGLTQQVQTLQIEVQQRDMQIQQLQTTVTEMSSRESTLMRCILGLERRIAAL</sequence>
<dbReference type="EMBL" id="BQNB010015390">
    <property type="protein sequence ID" value="GJT39479.1"/>
    <property type="molecule type" value="Genomic_DNA"/>
</dbReference>
<keyword evidence="2" id="KW-1185">Reference proteome</keyword>
<evidence type="ECO:0000313" key="2">
    <source>
        <dbReference type="Proteomes" id="UP001151760"/>
    </source>
</evidence>